<keyword evidence="9 14" id="KW-0521">NADP</keyword>
<dbReference type="InterPro" id="IPR050765">
    <property type="entry name" value="Riboflavin_Biosynth_HTPR"/>
</dbReference>
<proteinExistence type="inferred from homology"/>
<comment type="catalytic activity">
    <reaction evidence="12 14">
        <text>5-amino-6-(5-phospho-D-ribitylamino)uracil + NADP(+) = 5-amino-6-(5-phospho-D-ribosylamino)uracil + NADPH + H(+)</text>
        <dbReference type="Rhea" id="RHEA:17845"/>
        <dbReference type="ChEBI" id="CHEBI:15378"/>
        <dbReference type="ChEBI" id="CHEBI:57783"/>
        <dbReference type="ChEBI" id="CHEBI:58349"/>
        <dbReference type="ChEBI" id="CHEBI:58421"/>
        <dbReference type="ChEBI" id="CHEBI:58453"/>
        <dbReference type="EC" id="1.1.1.193"/>
    </reaction>
</comment>
<dbReference type="RefSeq" id="WP_117539382.1">
    <property type="nucleotide sequence ID" value="NZ_QVFD01000004.1"/>
</dbReference>
<evidence type="ECO:0000256" key="11">
    <source>
        <dbReference type="ARBA" id="ARBA00023268"/>
    </source>
</evidence>
<feature type="binding site" evidence="16">
    <location>
        <position position="206"/>
    </location>
    <ligand>
        <name>substrate</name>
    </ligand>
</feature>
<gene>
    <name evidence="19" type="primary">ribD</name>
    <name evidence="19" type="ORF">DW747_05600</name>
</gene>
<dbReference type="SUPFAM" id="SSF53597">
    <property type="entry name" value="Dihydrofolate reductase-like"/>
    <property type="match status" value="1"/>
</dbReference>
<feature type="binding site" evidence="16">
    <location>
        <position position="190"/>
    </location>
    <ligand>
        <name>substrate</name>
    </ligand>
</feature>
<feature type="binding site" evidence="17">
    <location>
        <position position="55"/>
    </location>
    <ligand>
        <name>Zn(2+)</name>
        <dbReference type="ChEBI" id="CHEBI:29105"/>
        <note>catalytic</note>
    </ligand>
</feature>
<dbReference type="GO" id="GO:0008835">
    <property type="term" value="F:diaminohydroxyphosphoribosylaminopyrimidine deaminase activity"/>
    <property type="evidence" value="ECO:0007669"/>
    <property type="project" value="UniProtKB-EC"/>
</dbReference>
<dbReference type="SUPFAM" id="SSF53927">
    <property type="entry name" value="Cytidine deaminase-like"/>
    <property type="match status" value="1"/>
</dbReference>
<evidence type="ECO:0000256" key="14">
    <source>
        <dbReference type="PIRNR" id="PIRNR006769"/>
    </source>
</evidence>
<dbReference type="InterPro" id="IPR002125">
    <property type="entry name" value="CMP_dCMP_dom"/>
</dbReference>
<feature type="binding site" evidence="17">
    <location>
        <position position="90"/>
    </location>
    <ligand>
        <name>Zn(2+)</name>
        <dbReference type="ChEBI" id="CHEBI:29105"/>
        <note>catalytic</note>
    </ligand>
</feature>
<dbReference type="GO" id="GO:0046872">
    <property type="term" value="F:metal ion binding"/>
    <property type="evidence" value="ECO:0007669"/>
    <property type="project" value="UniProtKB-KW"/>
</dbReference>
<feature type="binding site" evidence="16">
    <location>
        <position position="176"/>
    </location>
    <ligand>
        <name>NADP(+)</name>
        <dbReference type="ChEBI" id="CHEBI:58349"/>
    </ligand>
</feature>
<dbReference type="UniPathway" id="UPA00275">
    <property type="reaction ID" value="UER00401"/>
</dbReference>
<dbReference type="FunFam" id="3.40.140.10:FF:000025">
    <property type="entry name" value="Riboflavin biosynthesis protein RibD"/>
    <property type="match status" value="1"/>
</dbReference>
<dbReference type="Pfam" id="PF01872">
    <property type="entry name" value="RibD_C"/>
    <property type="match status" value="1"/>
</dbReference>
<evidence type="ECO:0000256" key="15">
    <source>
        <dbReference type="PIRSR" id="PIRSR006769-1"/>
    </source>
</evidence>
<dbReference type="PANTHER" id="PTHR38011">
    <property type="entry name" value="DIHYDROFOLATE REDUCTASE FAMILY PROTEIN (AFU_ORTHOLOGUE AFUA_8G06820)"/>
    <property type="match status" value="1"/>
</dbReference>
<feature type="binding site" evidence="16">
    <location>
        <position position="227"/>
    </location>
    <ligand>
        <name>NADP(+)</name>
        <dbReference type="ChEBI" id="CHEBI:58349"/>
    </ligand>
</feature>
<feature type="binding site" evidence="16">
    <location>
        <position position="160"/>
    </location>
    <ligand>
        <name>NADP(+)</name>
        <dbReference type="ChEBI" id="CHEBI:58349"/>
    </ligand>
</feature>
<feature type="binding site" evidence="17">
    <location>
        <position position="81"/>
    </location>
    <ligand>
        <name>Zn(2+)</name>
        <dbReference type="ChEBI" id="CHEBI:29105"/>
        <note>catalytic</note>
    </ligand>
</feature>
<dbReference type="PIRSF" id="PIRSF006769">
    <property type="entry name" value="RibD"/>
    <property type="match status" value="1"/>
</dbReference>
<keyword evidence="14" id="KW-0686">Riboflavin biosynthesis</keyword>
<keyword evidence="20" id="KW-1185">Reference proteome</keyword>
<dbReference type="Gene3D" id="3.40.140.10">
    <property type="entry name" value="Cytidine Deaminase, domain 2"/>
    <property type="match status" value="1"/>
</dbReference>
<comment type="function">
    <text evidence="1 14">Converts 2,5-diamino-6-(ribosylamino)-4(3h)-pyrimidinone 5'-phosphate into 5-amino-6-(ribosylamino)-2,4(1h,3h)-pyrimidinedione 5'-phosphate.</text>
</comment>
<comment type="similarity">
    <text evidence="4 14">In the N-terminal section; belongs to the cytidine and deoxycytidylate deaminase family.</text>
</comment>
<comment type="similarity">
    <text evidence="5 14">In the C-terminal section; belongs to the HTP reductase family.</text>
</comment>
<evidence type="ECO:0000256" key="16">
    <source>
        <dbReference type="PIRSR" id="PIRSR006769-2"/>
    </source>
</evidence>
<evidence type="ECO:0000256" key="8">
    <source>
        <dbReference type="ARBA" id="ARBA00022833"/>
    </source>
</evidence>
<dbReference type="Pfam" id="PF00383">
    <property type="entry name" value="dCMP_cyt_deam_1"/>
    <property type="match status" value="1"/>
</dbReference>
<dbReference type="NCBIfam" id="TIGR00227">
    <property type="entry name" value="ribD_Cterm"/>
    <property type="match status" value="1"/>
</dbReference>
<comment type="cofactor">
    <cofactor evidence="14 17">
        <name>Zn(2+)</name>
        <dbReference type="ChEBI" id="CHEBI:29105"/>
    </cofactor>
    <text evidence="14 17">Binds 1 zinc ion.</text>
</comment>
<dbReference type="InterPro" id="IPR004794">
    <property type="entry name" value="Eubact_RibD"/>
</dbReference>
<dbReference type="NCBIfam" id="TIGR00326">
    <property type="entry name" value="eubact_ribD"/>
    <property type="match status" value="1"/>
</dbReference>
<dbReference type="InterPro" id="IPR011549">
    <property type="entry name" value="RibD_C"/>
</dbReference>
<dbReference type="InterPro" id="IPR002734">
    <property type="entry name" value="RibDG_C"/>
</dbReference>
<feature type="binding site" evidence="16">
    <location>
        <position position="213"/>
    </location>
    <ligand>
        <name>substrate</name>
    </ligand>
</feature>
<evidence type="ECO:0000256" key="1">
    <source>
        <dbReference type="ARBA" id="ARBA00002151"/>
    </source>
</evidence>
<evidence type="ECO:0000256" key="5">
    <source>
        <dbReference type="ARBA" id="ARBA00007417"/>
    </source>
</evidence>
<evidence type="ECO:0000313" key="19">
    <source>
        <dbReference type="EMBL" id="RGC48743.1"/>
    </source>
</evidence>
<evidence type="ECO:0000256" key="12">
    <source>
        <dbReference type="ARBA" id="ARBA00049861"/>
    </source>
</evidence>
<comment type="caution">
    <text evidence="19">The sequence shown here is derived from an EMBL/GenBank/DDBJ whole genome shotgun (WGS) entry which is preliminary data.</text>
</comment>
<feature type="domain" description="CMP/dCMP-type deaminase" evidence="18">
    <location>
        <begin position="6"/>
        <end position="129"/>
    </location>
</feature>
<evidence type="ECO:0000256" key="17">
    <source>
        <dbReference type="PIRSR" id="PIRSR006769-3"/>
    </source>
</evidence>
<dbReference type="GO" id="GO:0009231">
    <property type="term" value="P:riboflavin biosynthetic process"/>
    <property type="evidence" value="ECO:0007669"/>
    <property type="project" value="UniProtKB-UniPathway"/>
</dbReference>
<evidence type="ECO:0000256" key="13">
    <source>
        <dbReference type="ARBA" id="ARBA00049886"/>
    </source>
</evidence>
<name>A0A3E2XPE5_9FIRM</name>
<keyword evidence="11" id="KW-0511">Multifunctional enzyme</keyword>
<sequence>MTDRNQEDLRYMQMALDMAKLGRGYTNPNPMVGAVIVKDGQVIAKGYHHCCGQGHAEVEAFKDAGNQDVTGATIYVTLEPCSHYGKTPPCADKIIEKKIGRVVVGALDPNPLVAGRGIEKIRNAGIEVTTGVLAEESIKLNEIFMKYIVNKEPFVLYKSAMSLDGKIATASGESQWISCEASRKEVHELRHQYMAIMVGSQTVLDDDPMLNCRLIEGKDPIRVVVDSSLRIPMTARLVKTARDIRTIVACTPSADEKKIKDLQNAGVEVLSIEAKDGHVDLKKLTEELGRMQIDSILLEGGAALAAAAFEAGIIDKVQMYIAPKIIGGKTSRTPVGGKGVEHLSDAWQLKDITARNIGNDICITGYIRREA</sequence>
<protein>
    <recommendedName>
        <fullName evidence="14">Riboflavin biosynthesis protein RibD</fullName>
    </recommendedName>
    <domain>
        <recommendedName>
            <fullName evidence="14">Diaminohydroxyphosphoribosylaminopyrimidine deaminase</fullName>
            <shortName evidence="14">DRAP deaminase</shortName>
            <ecNumber evidence="14">3.5.4.26</ecNumber>
        </recommendedName>
        <alternativeName>
            <fullName evidence="14">Riboflavin-specific deaminase</fullName>
        </alternativeName>
    </domain>
    <domain>
        <recommendedName>
            <fullName evidence="14">5-amino-6-(5-phosphoribosylamino)uracil reductase</fullName>
            <ecNumber evidence="14">1.1.1.193</ecNumber>
        </recommendedName>
        <alternativeName>
            <fullName evidence="14">HTP reductase</fullName>
        </alternativeName>
    </domain>
</protein>
<dbReference type="CDD" id="cd01284">
    <property type="entry name" value="Riboflavin_deaminase-reductase"/>
    <property type="match status" value="1"/>
</dbReference>
<reference evidence="19 20" key="1">
    <citation type="submission" date="2018-08" db="EMBL/GenBank/DDBJ databases">
        <title>A genome reference for cultivated species of the human gut microbiota.</title>
        <authorList>
            <person name="Zou Y."/>
            <person name="Xue W."/>
            <person name="Luo G."/>
        </authorList>
    </citation>
    <scope>NUCLEOTIDE SEQUENCE [LARGE SCALE GENOMIC DNA]</scope>
    <source>
        <strain evidence="19 20">AM28-39</strain>
    </source>
</reference>
<dbReference type="Gene3D" id="3.40.430.10">
    <property type="entry name" value="Dihydrofolate Reductase, subunit A"/>
    <property type="match status" value="1"/>
</dbReference>
<dbReference type="OrthoDB" id="9800865at2"/>
<dbReference type="PROSITE" id="PS51747">
    <property type="entry name" value="CYT_DCMP_DEAMINASES_2"/>
    <property type="match status" value="1"/>
</dbReference>
<keyword evidence="7 14" id="KW-0378">Hydrolase</keyword>
<keyword evidence="10 14" id="KW-0560">Oxidoreductase</keyword>
<feature type="binding site" evidence="16">
    <location>
        <position position="202"/>
    </location>
    <ligand>
        <name>NADP(+)</name>
        <dbReference type="ChEBI" id="CHEBI:58349"/>
    </ligand>
</feature>
<evidence type="ECO:0000259" key="18">
    <source>
        <dbReference type="PROSITE" id="PS51747"/>
    </source>
</evidence>
<dbReference type="EC" id="1.1.1.193" evidence="14"/>
<keyword evidence="8 14" id="KW-0862">Zinc</keyword>
<dbReference type="InterPro" id="IPR024072">
    <property type="entry name" value="DHFR-like_dom_sf"/>
</dbReference>
<feature type="binding site" evidence="16">
    <location>
        <position position="174"/>
    </location>
    <ligand>
        <name>substrate</name>
    </ligand>
</feature>
<evidence type="ECO:0000256" key="2">
    <source>
        <dbReference type="ARBA" id="ARBA00004882"/>
    </source>
</evidence>
<dbReference type="GO" id="GO:0008703">
    <property type="term" value="F:5-amino-6-(5-phosphoribosylamino)uracil reductase activity"/>
    <property type="evidence" value="ECO:0007669"/>
    <property type="project" value="UniProtKB-EC"/>
</dbReference>
<dbReference type="PANTHER" id="PTHR38011:SF7">
    <property type="entry name" value="2,5-DIAMINO-6-RIBOSYLAMINO-4(3H)-PYRIMIDINONE 5'-PHOSPHATE REDUCTASE"/>
    <property type="match status" value="1"/>
</dbReference>
<feature type="binding site" evidence="16">
    <location>
        <position position="299"/>
    </location>
    <ligand>
        <name>substrate</name>
    </ligand>
</feature>
<evidence type="ECO:0000256" key="3">
    <source>
        <dbReference type="ARBA" id="ARBA00004910"/>
    </source>
</evidence>
<keyword evidence="6 14" id="KW-0479">Metal-binding</keyword>
<dbReference type="InterPro" id="IPR016193">
    <property type="entry name" value="Cytidine_deaminase-like"/>
</dbReference>
<comment type="pathway">
    <text evidence="2 14">Cofactor biosynthesis; riboflavin biosynthesis; 5-amino-6-(D-ribitylamino)uracil from GTP: step 2/4.</text>
</comment>
<comment type="catalytic activity">
    <reaction evidence="13 14">
        <text>2,5-diamino-6-hydroxy-4-(5-phosphoribosylamino)-pyrimidine + H2O + H(+) = 5-amino-6-(5-phospho-D-ribosylamino)uracil + NH4(+)</text>
        <dbReference type="Rhea" id="RHEA:21868"/>
        <dbReference type="ChEBI" id="CHEBI:15377"/>
        <dbReference type="ChEBI" id="CHEBI:15378"/>
        <dbReference type="ChEBI" id="CHEBI:28938"/>
        <dbReference type="ChEBI" id="CHEBI:58453"/>
        <dbReference type="ChEBI" id="CHEBI:58614"/>
        <dbReference type="EC" id="3.5.4.26"/>
    </reaction>
</comment>
<evidence type="ECO:0000313" key="20">
    <source>
        <dbReference type="Proteomes" id="UP000261231"/>
    </source>
</evidence>
<dbReference type="EC" id="3.5.4.26" evidence="14"/>
<evidence type="ECO:0000256" key="7">
    <source>
        <dbReference type="ARBA" id="ARBA00022801"/>
    </source>
</evidence>
<feature type="binding site" evidence="16">
    <location>
        <position position="210"/>
    </location>
    <ligand>
        <name>substrate</name>
    </ligand>
</feature>
<dbReference type="Proteomes" id="UP000261231">
    <property type="component" value="Unassembled WGS sequence"/>
</dbReference>
<evidence type="ECO:0000256" key="4">
    <source>
        <dbReference type="ARBA" id="ARBA00005259"/>
    </source>
</evidence>
<dbReference type="AlphaFoldDB" id="A0A3E2XPE5"/>
<comment type="pathway">
    <text evidence="3 14">Cofactor biosynthesis; riboflavin biosynthesis; 5-amino-6-(D-ribitylamino)uracil from GTP: step 3/4.</text>
</comment>
<evidence type="ECO:0000256" key="6">
    <source>
        <dbReference type="ARBA" id="ARBA00022723"/>
    </source>
</evidence>
<feature type="active site" description="Proton donor" evidence="15">
    <location>
        <position position="57"/>
    </location>
</feature>
<feature type="binding site" evidence="16">
    <location>
        <begin position="301"/>
        <end position="307"/>
    </location>
    <ligand>
        <name>NADP(+)</name>
        <dbReference type="ChEBI" id="CHEBI:58349"/>
    </ligand>
</feature>
<evidence type="ECO:0000256" key="9">
    <source>
        <dbReference type="ARBA" id="ARBA00022857"/>
    </source>
</evidence>
<dbReference type="GO" id="GO:0050661">
    <property type="term" value="F:NADP binding"/>
    <property type="evidence" value="ECO:0007669"/>
    <property type="project" value="InterPro"/>
</dbReference>
<evidence type="ECO:0000256" key="10">
    <source>
        <dbReference type="ARBA" id="ARBA00023002"/>
    </source>
</evidence>
<dbReference type="EMBL" id="QVFD01000004">
    <property type="protein sequence ID" value="RGC48743.1"/>
    <property type="molecule type" value="Genomic_DNA"/>
</dbReference>
<organism evidence="19 20">
    <name type="scientific">Coprococcus catus</name>
    <dbReference type="NCBI Taxonomy" id="116085"/>
    <lineage>
        <taxon>Bacteria</taxon>
        <taxon>Bacillati</taxon>
        <taxon>Bacillota</taxon>
        <taxon>Clostridia</taxon>
        <taxon>Lachnospirales</taxon>
        <taxon>Lachnospiraceae</taxon>
        <taxon>Coprococcus</taxon>
    </lineage>
</organism>
<accession>A0A3E2XPE5</accession>